<keyword evidence="2" id="KW-1185">Reference proteome</keyword>
<organism evidence="1 2">
    <name type="scientific">Novosphingobium jiangmenense</name>
    <dbReference type="NCBI Taxonomy" id="2791981"/>
    <lineage>
        <taxon>Bacteria</taxon>
        <taxon>Pseudomonadati</taxon>
        <taxon>Pseudomonadota</taxon>
        <taxon>Alphaproteobacteria</taxon>
        <taxon>Sphingomonadales</taxon>
        <taxon>Sphingomonadaceae</taxon>
        <taxon>Novosphingobium</taxon>
    </lineage>
</organism>
<sequence length="359" mass="39584">MGGFAQICPGRVTPPFLLHRTRVGYGPALQYALWCEQGGVLPAAVAKLQVFDQFVNRLHSRPRPVRKALQEERKVWMSVQEVSHDPAVLMKREMRVRLGIVPDKIADAFFDDQALAISKTEFIFVTLEDVRFHYRVGQGLTVQLPEGTDSLTETDFELFLWGTVFGAIAWLNGLVPLHASAVEVNGRAVAFTADSGGGKSTLAAGLARLGLPHVCDDTLVLATAGSIMAMPDGKPLKLWDDALLLTGMEAERPIQSMPGKHYANAALKAGGTLPLTDLYFLERGESVEVEQITGARKLAMLPEALYRNFVHAARGDRSAHEQFLLGFCSQVRFWKLRRPFDSRTFSADLLKVKDIIATP</sequence>
<gene>
    <name evidence="1" type="ORF">I2488_18635</name>
</gene>
<evidence type="ECO:0000313" key="1">
    <source>
        <dbReference type="EMBL" id="MBF9153025.1"/>
    </source>
</evidence>
<comment type="caution">
    <text evidence="1">The sequence shown here is derived from an EMBL/GenBank/DDBJ whole genome shotgun (WGS) entry which is preliminary data.</text>
</comment>
<protein>
    <submittedName>
        <fullName evidence="1">Uncharacterized protein</fullName>
    </submittedName>
</protein>
<name>A0ABS0HL90_9SPHN</name>
<evidence type="ECO:0000313" key="2">
    <source>
        <dbReference type="Proteomes" id="UP000600799"/>
    </source>
</evidence>
<reference evidence="1 2" key="1">
    <citation type="submission" date="2020-11" db="EMBL/GenBank/DDBJ databases">
        <title>The genome sequence of Novosphingobium sp. 1Y9A.</title>
        <authorList>
            <person name="Liu Y."/>
        </authorList>
    </citation>
    <scope>NUCLEOTIDE SEQUENCE [LARGE SCALE GENOMIC DNA]</scope>
    <source>
        <strain evidence="1 2">1Y9A</strain>
    </source>
</reference>
<dbReference type="InterPro" id="IPR027417">
    <property type="entry name" value="P-loop_NTPase"/>
</dbReference>
<proteinExistence type="predicted"/>
<dbReference type="EMBL" id="JADQDC010000019">
    <property type="protein sequence ID" value="MBF9153025.1"/>
    <property type="molecule type" value="Genomic_DNA"/>
</dbReference>
<accession>A0ABS0HL90</accession>
<dbReference type="Gene3D" id="3.40.50.300">
    <property type="entry name" value="P-loop containing nucleotide triphosphate hydrolases"/>
    <property type="match status" value="1"/>
</dbReference>
<dbReference type="Proteomes" id="UP000600799">
    <property type="component" value="Unassembled WGS sequence"/>
</dbReference>
<dbReference type="RefSeq" id="WP_196277292.1">
    <property type="nucleotide sequence ID" value="NZ_JADQDC010000019.1"/>
</dbReference>
<dbReference type="SUPFAM" id="SSF53795">
    <property type="entry name" value="PEP carboxykinase-like"/>
    <property type="match status" value="1"/>
</dbReference>